<evidence type="ECO:0000313" key="3">
    <source>
        <dbReference type="EMBL" id="PWA60617.1"/>
    </source>
</evidence>
<protein>
    <submittedName>
        <fullName evidence="3">F-box domain, Leucine-rich repeat domain, L domain-like protein</fullName>
    </submittedName>
</protein>
<proteinExistence type="predicted"/>
<dbReference type="Pfam" id="PF00646">
    <property type="entry name" value="F-box"/>
    <property type="match status" value="1"/>
</dbReference>
<dbReference type="InterPro" id="IPR032675">
    <property type="entry name" value="LRR_dom_sf"/>
</dbReference>
<dbReference type="InterPro" id="IPR053197">
    <property type="entry name" value="F-box_SCFL_complex_component"/>
</dbReference>
<dbReference type="OrthoDB" id="1848700at2759"/>
<dbReference type="CDD" id="cd22160">
    <property type="entry name" value="F-box_AtFBL13-like"/>
    <property type="match status" value="1"/>
</dbReference>
<dbReference type="EMBL" id="PKPP01005309">
    <property type="protein sequence ID" value="PWA60617.1"/>
    <property type="molecule type" value="Genomic_DNA"/>
</dbReference>
<dbReference type="AlphaFoldDB" id="A0A2U1MH80"/>
<dbReference type="InterPro" id="IPR036047">
    <property type="entry name" value="F-box-like_dom_sf"/>
</dbReference>
<dbReference type="PANTHER" id="PTHR34223">
    <property type="entry name" value="OS11G0201299 PROTEIN"/>
    <property type="match status" value="1"/>
</dbReference>
<dbReference type="InterPro" id="IPR001810">
    <property type="entry name" value="F-box_dom"/>
</dbReference>
<evidence type="ECO:0000313" key="4">
    <source>
        <dbReference type="Proteomes" id="UP000245207"/>
    </source>
</evidence>
<reference evidence="3 4" key="1">
    <citation type="journal article" date="2018" name="Mol. Plant">
        <title>The genome of Artemisia annua provides insight into the evolution of Asteraceae family and artemisinin biosynthesis.</title>
        <authorList>
            <person name="Shen Q."/>
            <person name="Zhang L."/>
            <person name="Liao Z."/>
            <person name="Wang S."/>
            <person name="Yan T."/>
            <person name="Shi P."/>
            <person name="Liu M."/>
            <person name="Fu X."/>
            <person name="Pan Q."/>
            <person name="Wang Y."/>
            <person name="Lv Z."/>
            <person name="Lu X."/>
            <person name="Zhang F."/>
            <person name="Jiang W."/>
            <person name="Ma Y."/>
            <person name="Chen M."/>
            <person name="Hao X."/>
            <person name="Li L."/>
            <person name="Tang Y."/>
            <person name="Lv G."/>
            <person name="Zhou Y."/>
            <person name="Sun X."/>
            <person name="Brodelius P.E."/>
            <person name="Rose J.K.C."/>
            <person name="Tang K."/>
        </authorList>
    </citation>
    <scope>NUCLEOTIDE SEQUENCE [LARGE SCALE GENOMIC DNA]</scope>
    <source>
        <strain evidence="4">cv. Huhao1</strain>
        <tissue evidence="3">Leaf</tissue>
    </source>
</reference>
<dbReference type="Gene3D" id="3.80.10.10">
    <property type="entry name" value="Ribonuclease Inhibitor"/>
    <property type="match status" value="1"/>
</dbReference>
<feature type="region of interest" description="Disordered" evidence="1">
    <location>
        <begin position="1"/>
        <end position="23"/>
    </location>
</feature>
<feature type="compositionally biased region" description="Basic and acidic residues" evidence="1">
    <location>
        <begin position="8"/>
        <end position="17"/>
    </location>
</feature>
<gene>
    <name evidence="3" type="ORF">CTI12_AA234870</name>
</gene>
<dbReference type="SUPFAM" id="SSF81383">
    <property type="entry name" value="F-box domain"/>
    <property type="match status" value="1"/>
</dbReference>
<sequence>MAKRSRRVKDTVTEPKMSKRSRRVKDTVTELMNDDDRISRLPDDMIHHIYSFRDARSSVQSSVLSRRWRNTWKSHPRLNFENNRFSSQTSGFKYPNFAQKFLSARVHVAELSAIDFRSNSISLLLLKKILDYAMSHQTRKVNIEFLGSKQTRRGGFDLSLFRSHFLEHLCLSIDFEIIISPPLTWDLPALVHLNLDLVKIRMEPSNDSASKSIDLFSGFPNLKTLVLTRCLLSNIGTFIIASSKLEYLSLKGLYCGCKFMISAPKLASFTYYGMPQFSLIANDLLSLKTVEFGTLYHKSFDNKAQLGDQMIKTFVQLSKAETLTVNLDVLWFLLENPDLLEKRRCPFLRLQSLTLVVSKLPRCLADFVAIINFFRRGSPSIKFHLKLDSTPPIVRYRIW</sequence>
<name>A0A2U1MH80_ARTAN</name>
<evidence type="ECO:0000259" key="2">
    <source>
        <dbReference type="Pfam" id="PF00646"/>
    </source>
</evidence>
<organism evidence="3 4">
    <name type="scientific">Artemisia annua</name>
    <name type="common">Sweet wormwood</name>
    <dbReference type="NCBI Taxonomy" id="35608"/>
    <lineage>
        <taxon>Eukaryota</taxon>
        <taxon>Viridiplantae</taxon>
        <taxon>Streptophyta</taxon>
        <taxon>Embryophyta</taxon>
        <taxon>Tracheophyta</taxon>
        <taxon>Spermatophyta</taxon>
        <taxon>Magnoliopsida</taxon>
        <taxon>eudicotyledons</taxon>
        <taxon>Gunneridae</taxon>
        <taxon>Pentapetalae</taxon>
        <taxon>asterids</taxon>
        <taxon>campanulids</taxon>
        <taxon>Asterales</taxon>
        <taxon>Asteraceae</taxon>
        <taxon>Asteroideae</taxon>
        <taxon>Anthemideae</taxon>
        <taxon>Artemisiinae</taxon>
        <taxon>Artemisia</taxon>
    </lineage>
</organism>
<feature type="domain" description="F-box" evidence="2">
    <location>
        <begin position="38"/>
        <end position="77"/>
    </location>
</feature>
<keyword evidence="4" id="KW-1185">Reference proteome</keyword>
<dbReference type="PANTHER" id="PTHR34223:SF118">
    <property type="entry name" value="F-BOX DOMAIN, LEUCINE-RICH REPEAT DOMAIN SUPERFAMILY, F-BOX-LIKE DOMAIN SUPERFAMILY"/>
    <property type="match status" value="1"/>
</dbReference>
<comment type="caution">
    <text evidence="3">The sequence shown here is derived from an EMBL/GenBank/DDBJ whole genome shotgun (WGS) entry which is preliminary data.</text>
</comment>
<dbReference type="InterPro" id="IPR053781">
    <property type="entry name" value="F-box_AtFBL13-like"/>
</dbReference>
<accession>A0A2U1MH80</accession>
<evidence type="ECO:0000256" key="1">
    <source>
        <dbReference type="SAM" id="MobiDB-lite"/>
    </source>
</evidence>
<dbReference type="Proteomes" id="UP000245207">
    <property type="component" value="Unassembled WGS sequence"/>
</dbReference>
<dbReference type="SUPFAM" id="SSF52047">
    <property type="entry name" value="RNI-like"/>
    <property type="match status" value="1"/>
</dbReference>